<proteinExistence type="predicted"/>
<sequence length="509" mass="52912">MSQGPVQFFYEAQQPLPDSVCIAGEFNSWSPAPLLYSDASGRFETTVMLDEGKSYCYKFVVDGTWLLAPNAETVWDNGIENSVVRVSSDVFVKSESELETAAESEGATVEPKVPVHESEAAATESETPATAPEAPAMEHKAPAAESEAPVPEPEVPPSEPEAPTAPVTQPEDPAAGPEISASVITSEGYVLVQKTNGEVANAAGTEMAGETNGEEETTPIEAKVEDAAKNIDTKAEEVAAVVEGETKAAAAPVEAKANGVAAIAEQTSSSIAETVTKTVESAIVAATEVVSSAATQVAETAESAKEIAAGAIISGIGALKSTTISDSVPDISFEKPSDIPAEVKTEPEAELNPCSEAAPHIPHNTTPPSEMSSIERVVTANTTITTPEMTTPVKEDANEKRVPDAIPSSVPEEQAETSASPTPGTLAEPSTESPNEPAAPREISTGMDTAISIQAEPESAPASAAQAPGYETATKPKQPGLLDRIYEFISTSILGKLFQYVFSIFNRSA</sequence>
<reference evidence="2" key="1">
    <citation type="journal article" date="2024" name="Front. Bioeng. Biotechnol.">
        <title>Genome-scale model development and genomic sequencing of the oleaginous clade Lipomyces.</title>
        <authorList>
            <person name="Czajka J.J."/>
            <person name="Han Y."/>
            <person name="Kim J."/>
            <person name="Mondo S.J."/>
            <person name="Hofstad B.A."/>
            <person name="Robles A."/>
            <person name="Haridas S."/>
            <person name="Riley R."/>
            <person name="LaButti K."/>
            <person name="Pangilinan J."/>
            <person name="Andreopoulos W."/>
            <person name="Lipzen A."/>
            <person name="Yan J."/>
            <person name="Wang M."/>
            <person name="Ng V."/>
            <person name="Grigoriev I.V."/>
            <person name="Spatafora J.W."/>
            <person name="Magnuson J.K."/>
            <person name="Baker S.E."/>
            <person name="Pomraning K.R."/>
        </authorList>
    </citation>
    <scope>NUCLEOTIDE SEQUENCE [LARGE SCALE GENOMIC DNA]</scope>
    <source>
        <strain evidence="2">CBS 10300</strain>
    </source>
</reference>
<evidence type="ECO:0000313" key="1">
    <source>
        <dbReference type="EMBL" id="KAK9326328.1"/>
    </source>
</evidence>
<organism evidence="1 2">
    <name type="scientific">Lipomyces orientalis</name>
    <dbReference type="NCBI Taxonomy" id="1233043"/>
    <lineage>
        <taxon>Eukaryota</taxon>
        <taxon>Fungi</taxon>
        <taxon>Dikarya</taxon>
        <taxon>Ascomycota</taxon>
        <taxon>Saccharomycotina</taxon>
        <taxon>Lipomycetes</taxon>
        <taxon>Lipomycetales</taxon>
        <taxon>Lipomycetaceae</taxon>
        <taxon>Lipomyces</taxon>
    </lineage>
</organism>
<gene>
    <name evidence="1" type="ORF">V1517DRAFT_334933</name>
</gene>
<accession>A0ACC3TZ64</accession>
<protein>
    <submittedName>
        <fullName evidence="1">Uncharacterized protein</fullName>
    </submittedName>
</protein>
<dbReference type="Proteomes" id="UP001489719">
    <property type="component" value="Unassembled WGS sequence"/>
</dbReference>
<comment type="caution">
    <text evidence="1">The sequence shown here is derived from an EMBL/GenBank/DDBJ whole genome shotgun (WGS) entry which is preliminary data.</text>
</comment>
<keyword evidence="2" id="KW-1185">Reference proteome</keyword>
<evidence type="ECO:0000313" key="2">
    <source>
        <dbReference type="Proteomes" id="UP001489719"/>
    </source>
</evidence>
<name>A0ACC3TZ64_9ASCO</name>
<dbReference type="EMBL" id="MU970034">
    <property type="protein sequence ID" value="KAK9326328.1"/>
    <property type="molecule type" value="Genomic_DNA"/>
</dbReference>